<evidence type="ECO:0000256" key="3">
    <source>
        <dbReference type="ARBA" id="ARBA00022691"/>
    </source>
</evidence>
<accession>A0A0V8RUX2</accession>
<dbReference type="InterPro" id="IPR029063">
    <property type="entry name" value="SAM-dependent_MTases_sf"/>
</dbReference>
<keyword evidence="6" id="KW-1185">Reference proteome</keyword>
<dbReference type="STRING" id="2309.CF15_02930"/>
<name>A0A0V8RUX2_PYROC</name>
<sequence length="181" mass="20398">MVLGVFAALPLPLIGVYDVPWVPTRRQLIGHVMRVAKVGENDVFYDLGCGDGRVAIEAAKRGARAVCVEIRRDLIEKAKENARREGVYDKIEFINDSFFNVELRDATVVYMYLLTRVNAQLRPKLEAELRPGARVITLDFAVPGWRPVHVDKYHVGGLARVIYLYIRGVSDLPRGWQGPLP</sequence>
<evidence type="ECO:0000256" key="2">
    <source>
        <dbReference type="ARBA" id="ARBA00022679"/>
    </source>
</evidence>
<evidence type="ECO:0000259" key="4">
    <source>
        <dbReference type="Pfam" id="PF13649"/>
    </source>
</evidence>
<reference evidence="5 6" key="1">
    <citation type="submission" date="2015-11" db="EMBL/GenBank/DDBJ databases">
        <title>Genome sequence of Pyrodictium occultum PL-19, a marine hyperthermophilic archaeon isolated from Volcano, Italy.</title>
        <authorList>
            <person name="Utturkar S."/>
            <person name="Huber H."/>
            <person name="Leptihn S."/>
            <person name="Brown S."/>
            <person name="Stetter K.O."/>
            <person name="Podar M."/>
        </authorList>
    </citation>
    <scope>NUCLEOTIDE SEQUENCE [LARGE SCALE GENOMIC DNA]</scope>
    <source>
        <strain evidence="5 6">PL-19</strain>
    </source>
</reference>
<dbReference type="PANTHER" id="PTHR13610">
    <property type="entry name" value="METHYLTRANSFERASE DOMAIN-CONTAINING PROTEIN"/>
    <property type="match status" value="1"/>
</dbReference>
<dbReference type="Proteomes" id="UP000053352">
    <property type="component" value="Unassembled WGS sequence"/>
</dbReference>
<evidence type="ECO:0000313" key="6">
    <source>
        <dbReference type="Proteomes" id="UP000053352"/>
    </source>
</evidence>
<dbReference type="Gene3D" id="3.40.50.150">
    <property type="entry name" value="Vaccinia Virus protein VP39"/>
    <property type="match status" value="1"/>
</dbReference>
<proteinExistence type="predicted"/>
<protein>
    <recommendedName>
        <fullName evidence="4">Methyltransferase domain-containing protein</fullName>
    </recommendedName>
</protein>
<dbReference type="InterPro" id="IPR026170">
    <property type="entry name" value="FAM173A/B"/>
</dbReference>
<dbReference type="InterPro" id="IPR041698">
    <property type="entry name" value="Methyltransf_25"/>
</dbReference>
<dbReference type="PANTHER" id="PTHR13610:SF11">
    <property type="entry name" value="METHYLTRANSFERASE DOMAIN-CONTAINING PROTEIN"/>
    <property type="match status" value="1"/>
</dbReference>
<evidence type="ECO:0000256" key="1">
    <source>
        <dbReference type="ARBA" id="ARBA00022603"/>
    </source>
</evidence>
<dbReference type="SUPFAM" id="SSF53335">
    <property type="entry name" value="S-adenosyl-L-methionine-dependent methyltransferases"/>
    <property type="match status" value="1"/>
</dbReference>
<dbReference type="CDD" id="cd02440">
    <property type="entry name" value="AdoMet_MTases"/>
    <property type="match status" value="1"/>
</dbReference>
<dbReference type="AlphaFoldDB" id="A0A0V8RUX2"/>
<dbReference type="OrthoDB" id="6027at2157"/>
<dbReference type="EMBL" id="LNTB01000001">
    <property type="protein sequence ID" value="KSW11778.1"/>
    <property type="molecule type" value="Genomic_DNA"/>
</dbReference>
<keyword evidence="1" id="KW-0489">Methyltransferase</keyword>
<gene>
    <name evidence="5" type="ORF">CF15_02930</name>
</gene>
<dbReference type="GO" id="GO:0016279">
    <property type="term" value="F:protein-lysine N-methyltransferase activity"/>
    <property type="evidence" value="ECO:0007669"/>
    <property type="project" value="InterPro"/>
</dbReference>
<feature type="domain" description="Methyltransferase" evidence="4">
    <location>
        <begin position="46"/>
        <end position="119"/>
    </location>
</feature>
<comment type="caution">
    <text evidence="5">The sequence shown here is derived from an EMBL/GenBank/DDBJ whole genome shotgun (WGS) entry which is preliminary data.</text>
</comment>
<evidence type="ECO:0000313" key="5">
    <source>
        <dbReference type="EMBL" id="KSW11778.1"/>
    </source>
</evidence>
<dbReference type="RefSeq" id="WP_058370458.1">
    <property type="nucleotide sequence ID" value="NZ_LNTB01000001.1"/>
</dbReference>
<organism evidence="5 6">
    <name type="scientific">Pyrodictium occultum</name>
    <dbReference type="NCBI Taxonomy" id="2309"/>
    <lineage>
        <taxon>Archaea</taxon>
        <taxon>Thermoproteota</taxon>
        <taxon>Thermoprotei</taxon>
        <taxon>Desulfurococcales</taxon>
        <taxon>Pyrodictiaceae</taxon>
        <taxon>Pyrodictium</taxon>
    </lineage>
</organism>
<keyword evidence="2" id="KW-0808">Transferase</keyword>
<keyword evidence="3" id="KW-0949">S-adenosyl-L-methionine</keyword>
<dbReference type="Pfam" id="PF13649">
    <property type="entry name" value="Methyltransf_25"/>
    <property type="match status" value="1"/>
</dbReference>
<dbReference type="GO" id="GO:0032259">
    <property type="term" value="P:methylation"/>
    <property type="evidence" value="ECO:0007669"/>
    <property type="project" value="UniProtKB-KW"/>
</dbReference>